<dbReference type="InterPro" id="IPR000412">
    <property type="entry name" value="ABC_2_transport"/>
</dbReference>
<feature type="transmembrane region" description="Helical" evidence="6">
    <location>
        <begin position="236"/>
        <end position="263"/>
    </location>
</feature>
<feature type="transmembrane region" description="Helical" evidence="6">
    <location>
        <begin position="155"/>
        <end position="179"/>
    </location>
</feature>
<keyword evidence="5" id="KW-0046">Antibiotic resistance</keyword>
<dbReference type="OrthoDB" id="9778589at2"/>
<reference evidence="9" key="1">
    <citation type="submission" date="2016-06" db="EMBL/GenBank/DDBJ databases">
        <authorList>
            <person name="Varghese N."/>
            <person name="Submissions Spin"/>
        </authorList>
    </citation>
    <scope>NUCLEOTIDE SEQUENCE [LARGE SCALE GENOMIC DNA]</scope>
    <source>
        <strain evidence="9">DSM 44983</strain>
    </source>
</reference>
<feature type="transmembrane region" description="Helical" evidence="6">
    <location>
        <begin position="74"/>
        <end position="93"/>
    </location>
</feature>
<name>A0A1C5JUB5_9ACTN</name>
<feature type="transmembrane region" description="Helical" evidence="6">
    <location>
        <begin position="41"/>
        <end position="62"/>
    </location>
</feature>
<feature type="domain" description="ABC transmembrane type-2" evidence="7">
    <location>
        <begin position="39"/>
        <end position="270"/>
    </location>
</feature>
<protein>
    <recommendedName>
        <fullName evidence="6">Transport permease protein</fullName>
    </recommendedName>
</protein>
<keyword evidence="4 6" id="KW-0472">Membrane</keyword>
<dbReference type="GO" id="GO:0043190">
    <property type="term" value="C:ATP-binding cassette (ABC) transporter complex"/>
    <property type="evidence" value="ECO:0007669"/>
    <property type="project" value="InterPro"/>
</dbReference>
<accession>A0A1C5JUB5</accession>
<dbReference type="InterPro" id="IPR051784">
    <property type="entry name" value="Nod_factor_ABC_transporter"/>
</dbReference>
<dbReference type="RefSeq" id="WP_089004117.1">
    <property type="nucleotide sequence ID" value="NZ_LRMV01000003.1"/>
</dbReference>
<evidence type="ECO:0000256" key="6">
    <source>
        <dbReference type="RuleBase" id="RU361157"/>
    </source>
</evidence>
<dbReference type="InterPro" id="IPR013525">
    <property type="entry name" value="ABC2_TM"/>
</dbReference>
<dbReference type="InterPro" id="IPR047817">
    <property type="entry name" value="ABC2_TM_bact-type"/>
</dbReference>
<dbReference type="PROSITE" id="PS51012">
    <property type="entry name" value="ABC_TM2"/>
    <property type="match status" value="1"/>
</dbReference>
<evidence type="ECO:0000256" key="2">
    <source>
        <dbReference type="ARBA" id="ARBA00022692"/>
    </source>
</evidence>
<organism evidence="8 9">
    <name type="scientific">Micromonospora rifamycinica</name>
    <dbReference type="NCBI Taxonomy" id="291594"/>
    <lineage>
        <taxon>Bacteria</taxon>
        <taxon>Bacillati</taxon>
        <taxon>Actinomycetota</taxon>
        <taxon>Actinomycetes</taxon>
        <taxon>Micromonosporales</taxon>
        <taxon>Micromonosporaceae</taxon>
        <taxon>Micromonospora</taxon>
    </lineage>
</organism>
<dbReference type="EMBL" id="LT607752">
    <property type="protein sequence ID" value="SCG74190.1"/>
    <property type="molecule type" value="Genomic_DNA"/>
</dbReference>
<dbReference type="PRINTS" id="PR00164">
    <property type="entry name" value="ABC2TRNSPORT"/>
</dbReference>
<evidence type="ECO:0000313" key="8">
    <source>
        <dbReference type="EMBL" id="SCG74190.1"/>
    </source>
</evidence>
<evidence type="ECO:0000259" key="7">
    <source>
        <dbReference type="PROSITE" id="PS51012"/>
    </source>
</evidence>
<dbReference type="PANTHER" id="PTHR43229">
    <property type="entry name" value="NODULATION PROTEIN J"/>
    <property type="match status" value="1"/>
</dbReference>
<evidence type="ECO:0000313" key="9">
    <source>
        <dbReference type="Proteomes" id="UP000198226"/>
    </source>
</evidence>
<dbReference type="GO" id="GO:0046677">
    <property type="term" value="P:response to antibiotic"/>
    <property type="evidence" value="ECO:0007669"/>
    <property type="project" value="UniProtKB-KW"/>
</dbReference>
<keyword evidence="3 6" id="KW-1133">Transmembrane helix</keyword>
<keyword evidence="9" id="KW-1185">Reference proteome</keyword>
<feature type="transmembrane region" description="Helical" evidence="6">
    <location>
        <begin position="191"/>
        <end position="216"/>
    </location>
</feature>
<evidence type="ECO:0000256" key="3">
    <source>
        <dbReference type="ARBA" id="ARBA00022989"/>
    </source>
</evidence>
<evidence type="ECO:0000256" key="1">
    <source>
        <dbReference type="ARBA" id="ARBA00004141"/>
    </source>
</evidence>
<dbReference type="PANTHER" id="PTHR43229:SF2">
    <property type="entry name" value="NODULATION PROTEIN J"/>
    <property type="match status" value="1"/>
</dbReference>
<keyword evidence="6" id="KW-1003">Cell membrane</keyword>
<proteinExistence type="inferred from homology"/>
<dbReference type="Proteomes" id="UP000198226">
    <property type="component" value="Chromosome I"/>
</dbReference>
<keyword evidence="6" id="KW-0813">Transport</keyword>
<comment type="subcellular location">
    <subcellularLocation>
        <location evidence="6">Cell membrane</location>
        <topology evidence="6">Multi-pass membrane protein</topology>
    </subcellularLocation>
    <subcellularLocation>
        <location evidence="1">Membrane</location>
        <topology evidence="1">Multi-pass membrane protein</topology>
    </subcellularLocation>
</comment>
<sequence length="273" mass="28911">MTDITAATPRATGRVVGVWRAATLRVEACWRWYRRSWRTTLQASVLQPLLFLGAMGLCFGSQVRPGPATDGHPYVQYIAPALLVSTVLTTAVAEAGKPVLSSFQWQRDFIAVTATPVTPGQLLAGQLLWITLRLLIGAVIFLLIGILLGGWADGWAVLAVPVAVLTGAACAAPVAAYAATVRGDGHGLVAINRFVVLPMTLFAGTFFPISALPLAVRPLAWISPLWHGNELARGLTLGGLTAPAAALHVTFLGALLTVGVVAARRTFHRRLVV</sequence>
<feature type="transmembrane region" description="Helical" evidence="6">
    <location>
        <begin position="127"/>
        <end position="149"/>
    </location>
</feature>
<comment type="similarity">
    <text evidence="6">Belongs to the ABC-2 integral membrane protein family.</text>
</comment>
<gene>
    <name evidence="8" type="ORF">GA0070623_3864</name>
</gene>
<keyword evidence="2 6" id="KW-0812">Transmembrane</keyword>
<dbReference type="GO" id="GO:0140359">
    <property type="term" value="F:ABC-type transporter activity"/>
    <property type="evidence" value="ECO:0007669"/>
    <property type="project" value="InterPro"/>
</dbReference>
<evidence type="ECO:0000256" key="4">
    <source>
        <dbReference type="ARBA" id="ARBA00023136"/>
    </source>
</evidence>
<evidence type="ECO:0000256" key="5">
    <source>
        <dbReference type="ARBA" id="ARBA00023251"/>
    </source>
</evidence>
<dbReference type="Pfam" id="PF01061">
    <property type="entry name" value="ABC2_membrane"/>
    <property type="match status" value="1"/>
</dbReference>
<dbReference type="AlphaFoldDB" id="A0A1C5JUB5"/>
<dbReference type="PIRSF" id="PIRSF006648">
    <property type="entry name" value="DrrB"/>
    <property type="match status" value="1"/>
</dbReference>